<dbReference type="GO" id="GO:0008270">
    <property type="term" value="F:zinc ion binding"/>
    <property type="evidence" value="ECO:0007669"/>
    <property type="project" value="UniProtKB-KW"/>
</dbReference>
<dbReference type="InterPro" id="IPR028005">
    <property type="entry name" value="AcTrfase_ESCO_Znf_dom"/>
</dbReference>
<evidence type="ECO:0000313" key="14">
    <source>
        <dbReference type="Proteomes" id="UP001166286"/>
    </source>
</evidence>
<dbReference type="EMBL" id="JAFEKC020000001">
    <property type="protein sequence ID" value="KAK0517348.1"/>
    <property type="molecule type" value="Genomic_DNA"/>
</dbReference>
<dbReference type="AlphaFoldDB" id="A0AA39V5L8"/>
<feature type="region of interest" description="Disordered" evidence="10">
    <location>
        <begin position="60"/>
        <end position="175"/>
    </location>
</feature>
<dbReference type="Pfam" id="PF13880">
    <property type="entry name" value="Acetyltransf_13"/>
    <property type="match status" value="1"/>
</dbReference>
<dbReference type="InterPro" id="IPR016181">
    <property type="entry name" value="Acyl_CoA_acyltransferase"/>
</dbReference>
<dbReference type="Proteomes" id="UP001166286">
    <property type="component" value="Unassembled WGS sequence"/>
</dbReference>
<reference evidence="13" key="1">
    <citation type="submission" date="2023-03" db="EMBL/GenBank/DDBJ databases">
        <title>Complete genome of Cladonia borealis.</title>
        <authorList>
            <person name="Park H."/>
        </authorList>
    </citation>
    <scope>NUCLEOTIDE SEQUENCE</scope>
    <source>
        <strain evidence="13">ANT050790</strain>
    </source>
</reference>
<gene>
    <name evidence="13" type="ORF">JMJ35_000503</name>
</gene>
<keyword evidence="3" id="KW-0808">Transferase</keyword>
<comment type="subcellular location">
    <subcellularLocation>
        <location evidence="1">Nucleus</location>
    </subcellularLocation>
</comment>
<keyword evidence="4" id="KW-0479">Metal-binding</keyword>
<evidence type="ECO:0000256" key="7">
    <source>
        <dbReference type="ARBA" id="ARBA00023242"/>
    </source>
</evidence>
<evidence type="ECO:0000259" key="11">
    <source>
        <dbReference type="Pfam" id="PF13878"/>
    </source>
</evidence>
<feature type="domain" description="N-acetyltransferase ESCO zinc-finger" evidence="11">
    <location>
        <begin position="175"/>
        <end position="212"/>
    </location>
</feature>
<accession>A0AA39V5L8</accession>
<evidence type="ECO:0000256" key="8">
    <source>
        <dbReference type="ARBA" id="ARBA00023306"/>
    </source>
</evidence>
<feature type="compositionally biased region" description="Basic residues" evidence="10">
    <location>
        <begin position="123"/>
        <end position="137"/>
    </location>
</feature>
<evidence type="ECO:0000256" key="4">
    <source>
        <dbReference type="ARBA" id="ARBA00022723"/>
    </source>
</evidence>
<feature type="compositionally biased region" description="Pro residues" evidence="10">
    <location>
        <begin position="113"/>
        <end position="122"/>
    </location>
</feature>
<keyword evidence="8" id="KW-0131">Cell cycle</keyword>
<keyword evidence="14" id="KW-1185">Reference proteome</keyword>
<keyword evidence="5" id="KW-0863">Zinc-finger</keyword>
<keyword evidence="7" id="KW-0539">Nucleus</keyword>
<evidence type="ECO:0000256" key="10">
    <source>
        <dbReference type="SAM" id="MobiDB-lite"/>
    </source>
</evidence>
<dbReference type="GO" id="GO:0061733">
    <property type="term" value="F:protein-lysine-acetyltransferase activity"/>
    <property type="evidence" value="ECO:0007669"/>
    <property type="project" value="TreeGrafter"/>
</dbReference>
<dbReference type="SUPFAM" id="SSF55729">
    <property type="entry name" value="Acyl-CoA N-acyltransferases (Nat)"/>
    <property type="match status" value="1"/>
</dbReference>
<dbReference type="PANTHER" id="PTHR45884">
    <property type="entry name" value="N-ACETYLTRANSFERASE ECO"/>
    <property type="match status" value="1"/>
</dbReference>
<evidence type="ECO:0000256" key="2">
    <source>
        <dbReference type="ARBA" id="ARBA00005816"/>
    </source>
</evidence>
<protein>
    <recommendedName>
        <fullName evidence="15">Sister chromatid cohesion acetyltransferase Eco1</fullName>
    </recommendedName>
</protein>
<comment type="similarity">
    <text evidence="2">Belongs to the acetyltransferase family. ECO subfamily.</text>
</comment>
<organism evidence="13 14">
    <name type="scientific">Cladonia borealis</name>
    <dbReference type="NCBI Taxonomy" id="184061"/>
    <lineage>
        <taxon>Eukaryota</taxon>
        <taxon>Fungi</taxon>
        <taxon>Dikarya</taxon>
        <taxon>Ascomycota</taxon>
        <taxon>Pezizomycotina</taxon>
        <taxon>Lecanoromycetes</taxon>
        <taxon>OSLEUM clade</taxon>
        <taxon>Lecanoromycetidae</taxon>
        <taxon>Lecanorales</taxon>
        <taxon>Lecanorineae</taxon>
        <taxon>Cladoniaceae</taxon>
        <taxon>Cladonia</taxon>
    </lineage>
</organism>
<name>A0AA39V5L8_9LECA</name>
<proteinExistence type="inferred from homology"/>
<keyword evidence="6" id="KW-0862">Zinc</keyword>
<evidence type="ECO:0000256" key="5">
    <source>
        <dbReference type="ARBA" id="ARBA00022771"/>
    </source>
</evidence>
<evidence type="ECO:0000313" key="13">
    <source>
        <dbReference type="EMBL" id="KAK0517348.1"/>
    </source>
</evidence>
<evidence type="ECO:0000256" key="6">
    <source>
        <dbReference type="ARBA" id="ARBA00022833"/>
    </source>
</evidence>
<evidence type="ECO:0000259" key="12">
    <source>
        <dbReference type="Pfam" id="PF13880"/>
    </source>
</evidence>
<dbReference type="InterPro" id="IPR028009">
    <property type="entry name" value="ESCO_Acetyltransf_dom"/>
</dbReference>
<keyword evidence="9" id="KW-0012">Acyltransferase</keyword>
<dbReference type="PANTHER" id="PTHR45884:SF2">
    <property type="entry name" value="N-ACETYLTRANSFERASE ECO"/>
    <property type="match status" value="1"/>
</dbReference>
<dbReference type="Pfam" id="PF13878">
    <property type="entry name" value="zf-C2H2_3"/>
    <property type="match status" value="1"/>
</dbReference>
<evidence type="ECO:0008006" key="15">
    <source>
        <dbReference type="Google" id="ProtNLM"/>
    </source>
</evidence>
<feature type="compositionally biased region" description="Low complexity" evidence="10">
    <location>
        <begin position="77"/>
        <end position="93"/>
    </location>
</feature>
<comment type="caution">
    <text evidence="13">The sequence shown here is derived from an EMBL/GenBank/DDBJ whole genome shotgun (WGS) entry which is preliminary data.</text>
</comment>
<dbReference type="GO" id="GO:0007064">
    <property type="term" value="P:mitotic sister chromatid cohesion"/>
    <property type="evidence" value="ECO:0007669"/>
    <property type="project" value="TreeGrafter"/>
</dbReference>
<evidence type="ECO:0000256" key="3">
    <source>
        <dbReference type="ARBA" id="ARBA00022679"/>
    </source>
</evidence>
<sequence>MAFGVSNSFKRGTVKTYARHRAHIEATADTDRPRKRIRMDVTGKIITEYLGTSEQIQELKDKAAEDPCAPAKTTEIPSSSATAPSSPSGADPALFSSDALQGDDDSELSSLPSSPPLLPSPKPKSRRPAFSFLKRKRDVTDDGSTSEPLCDITPNARRMNDPITQKPKTKKSMTQMQIDLGGEVRKSCRTCGMEYIPSIKEDAALHSKYCAMNVGGVDMGKAFLKDDTVKSIRSERALGDEKEMVVTVDRKSSLGARNRVKKVLGVVNAELSSADINDEQLWGFLDPDVKVIETRKTGEERPDRRGDRFKSFLYMVNDKCVGFCLAEKIKWGFPVIGPKSGEKQESQVLAMSKSSSISVSTTPDVALLGISRIWVSKSHRGRGLAVDLLDCARTNFFYGVEAPKKNVAFSQPTESGGRLAERWFGAKTGWHVYSGDQ</sequence>
<feature type="domain" description="N-acetyltransferase ESCO acetyl-transferase" evidence="12">
    <location>
        <begin position="366"/>
        <end position="433"/>
    </location>
</feature>
<dbReference type="GO" id="GO:0000785">
    <property type="term" value="C:chromatin"/>
    <property type="evidence" value="ECO:0007669"/>
    <property type="project" value="TreeGrafter"/>
</dbReference>
<evidence type="ECO:0000256" key="9">
    <source>
        <dbReference type="ARBA" id="ARBA00023315"/>
    </source>
</evidence>
<dbReference type="GO" id="GO:0005634">
    <property type="term" value="C:nucleus"/>
    <property type="evidence" value="ECO:0007669"/>
    <property type="project" value="UniProtKB-SubCell"/>
</dbReference>
<evidence type="ECO:0000256" key="1">
    <source>
        <dbReference type="ARBA" id="ARBA00004123"/>
    </source>
</evidence>